<feature type="non-terminal residue" evidence="1">
    <location>
        <position position="97"/>
    </location>
</feature>
<reference evidence="1" key="1">
    <citation type="submission" date="2018-05" db="EMBL/GenBank/DDBJ databases">
        <authorList>
            <person name="Lanie J.A."/>
            <person name="Ng W.-L."/>
            <person name="Kazmierczak K.M."/>
            <person name="Andrzejewski T.M."/>
            <person name="Davidsen T.M."/>
            <person name="Wayne K.J."/>
            <person name="Tettelin H."/>
            <person name="Glass J.I."/>
            <person name="Rusch D."/>
            <person name="Podicherti R."/>
            <person name="Tsui H.-C.T."/>
            <person name="Winkler M.E."/>
        </authorList>
    </citation>
    <scope>NUCLEOTIDE SEQUENCE</scope>
</reference>
<dbReference type="AlphaFoldDB" id="A0A382FDN1"/>
<gene>
    <name evidence="1" type="ORF">METZ01_LOCUS213167</name>
</gene>
<proteinExistence type="predicted"/>
<sequence length="97" mass="11687">MQQKIEKFRLTKTVVVKQHEHANLDSFSLRYGFVFEKDTQLEIHCDPSTLRPDKNPKYKDRYNIIAKFINPCDNRTERGVFYLINNQNNKYYNNDKV</sequence>
<organism evidence="1">
    <name type="scientific">marine metagenome</name>
    <dbReference type="NCBI Taxonomy" id="408172"/>
    <lineage>
        <taxon>unclassified sequences</taxon>
        <taxon>metagenomes</taxon>
        <taxon>ecological metagenomes</taxon>
    </lineage>
</organism>
<dbReference type="EMBL" id="UINC01049042">
    <property type="protein sequence ID" value="SVB60313.1"/>
    <property type="molecule type" value="Genomic_DNA"/>
</dbReference>
<name>A0A382FDN1_9ZZZZ</name>
<accession>A0A382FDN1</accession>
<evidence type="ECO:0000313" key="1">
    <source>
        <dbReference type="EMBL" id="SVB60313.1"/>
    </source>
</evidence>
<protein>
    <submittedName>
        <fullName evidence="1">Uncharacterized protein</fullName>
    </submittedName>
</protein>